<dbReference type="AlphaFoldDB" id="A0A0C3ALH6"/>
<gene>
    <name evidence="1" type="ORF">SCLCIDRAFT_1211793</name>
</gene>
<dbReference type="HOGENOM" id="CLU_089679_0_0_1"/>
<evidence type="ECO:0000313" key="2">
    <source>
        <dbReference type="Proteomes" id="UP000053989"/>
    </source>
</evidence>
<accession>A0A0C3ALH6</accession>
<dbReference type="EMBL" id="KN822020">
    <property type="protein sequence ID" value="KIM65802.1"/>
    <property type="molecule type" value="Genomic_DNA"/>
</dbReference>
<keyword evidence="2" id="KW-1185">Reference proteome</keyword>
<organism evidence="1 2">
    <name type="scientific">Scleroderma citrinum Foug A</name>
    <dbReference type="NCBI Taxonomy" id="1036808"/>
    <lineage>
        <taxon>Eukaryota</taxon>
        <taxon>Fungi</taxon>
        <taxon>Dikarya</taxon>
        <taxon>Basidiomycota</taxon>
        <taxon>Agaricomycotina</taxon>
        <taxon>Agaricomycetes</taxon>
        <taxon>Agaricomycetidae</taxon>
        <taxon>Boletales</taxon>
        <taxon>Sclerodermatineae</taxon>
        <taxon>Sclerodermataceae</taxon>
        <taxon>Scleroderma</taxon>
    </lineage>
</organism>
<dbReference type="InParanoid" id="A0A0C3ALH6"/>
<reference evidence="1 2" key="1">
    <citation type="submission" date="2014-04" db="EMBL/GenBank/DDBJ databases">
        <authorList>
            <consortium name="DOE Joint Genome Institute"/>
            <person name="Kuo A."/>
            <person name="Kohler A."/>
            <person name="Nagy L.G."/>
            <person name="Floudas D."/>
            <person name="Copeland A."/>
            <person name="Barry K.W."/>
            <person name="Cichocki N."/>
            <person name="Veneault-Fourrey C."/>
            <person name="LaButti K."/>
            <person name="Lindquist E.A."/>
            <person name="Lipzen A."/>
            <person name="Lundell T."/>
            <person name="Morin E."/>
            <person name="Murat C."/>
            <person name="Sun H."/>
            <person name="Tunlid A."/>
            <person name="Henrissat B."/>
            <person name="Grigoriev I.V."/>
            <person name="Hibbett D.S."/>
            <person name="Martin F."/>
            <person name="Nordberg H.P."/>
            <person name="Cantor M.N."/>
            <person name="Hua S.X."/>
        </authorList>
    </citation>
    <scope>NUCLEOTIDE SEQUENCE [LARGE SCALE GENOMIC DNA]</scope>
    <source>
        <strain evidence="1 2">Foug A</strain>
    </source>
</reference>
<dbReference type="Proteomes" id="UP000053989">
    <property type="component" value="Unassembled WGS sequence"/>
</dbReference>
<reference evidence="2" key="2">
    <citation type="submission" date="2015-01" db="EMBL/GenBank/DDBJ databases">
        <title>Evolutionary Origins and Diversification of the Mycorrhizal Mutualists.</title>
        <authorList>
            <consortium name="DOE Joint Genome Institute"/>
            <consortium name="Mycorrhizal Genomics Consortium"/>
            <person name="Kohler A."/>
            <person name="Kuo A."/>
            <person name="Nagy L.G."/>
            <person name="Floudas D."/>
            <person name="Copeland A."/>
            <person name="Barry K.W."/>
            <person name="Cichocki N."/>
            <person name="Veneault-Fourrey C."/>
            <person name="LaButti K."/>
            <person name="Lindquist E.A."/>
            <person name="Lipzen A."/>
            <person name="Lundell T."/>
            <person name="Morin E."/>
            <person name="Murat C."/>
            <person name="Riley R."/>
            <person name="Ohm R."/>
            <person name="Sun H."/>
            <person name="Tunlid A."/>
            <person name="Henrissat B."/>
            <person name="Grigoriev I.V."/>
            <person name="Hibbett D.S."/>
            <person name="Martin F."/>
        </authorList>
    </citation>
    <scope>NUCLEOTIDE SEQUENCE [LARGE SCALE GENOMIC DNA]</scope>
    <source>
        <strain evidence="2">Foug A</strain>
    </source>
</reference>
<evidence type="ECO:0000313" key="1">
    <source>
        <dbReference type="EMBL" id="KIM65802.1"/>
    </source>
</evidence>
<proteinExistence type="predicted"/>
<name>A0A0C3ALH6_9AGAM</name>
<dbReference type="OrthoDB" id="2887913at2759"/>
<sequence>MTYNELWLSYHQVSRCNKPVTAQLIELEFQNHRLVDLEDVLEHLFSQGFIEAKYRSVAFWENHEGNRIQAAHVVEELLKDGLGKCPQTALRLIIADAPGAIWFSYHYLHKPSTPVVAQRAKLDVPDVKLELIAHLTNHIFASGYLAANLRTKVHWQATCGRRVEEHERLEHLLEAGHGVNESACLRLIIDRPACHCPPQRSAPCSPCSPCH</sequence>
<protein>
    <submittedName>
        <fullName evidence="1">Uncharacterized protein</fullName>
    </submittedName>
</protein>